<dbReference type="InterPro" id="IPR031107">
    <property type="entry name" value="Small_HSP"/>
</dbReference>
<dbReference type="OrthoDB" id="1431247at2759"/>
<dbReference type="Pfam" id="PF00011">
    <property type="entry name" value="HSP20"/>
    <property type="match status" value="1"/>
</dbReference>
<feature type="region of interest" description="Disordered" evidence="4">
    <location>
        <begin position="86"/>
        <end position="136"/>
    </location>
</feature>
<organism evidence="6 7">
    <name type="scientific">Piedraia hortae CBS 480.64</name>
    <dbReference type="NCBI Taxonomy" id="1314780"/>
    <lineage>
        <taxon>Eukaryota</taxon>
        <taxon>Fungi</taxon>
        <taxon>Dikarya</taxon>
        <taxon>Ascomycota</taxon>
        <taxon>Pezizomycotina</taxon>
        <taxon>Dothideomycetes</taxon>
        <taxon>Dothideomycetidae</taxon>
        <taxon>Capnodiales</taxon>
        <taxon>Piedraiaceae</taxon>
        <taxon>Piedraia</taxon>
    </lineage>
</organism>
<evidence type="ECO:0000256" key="4">
    <source>
        <dbReference type="SAM" id="MobiDB-lite"/>
    </source>
</evidence>
<dbReference type="PANTHER" id="PTHR11527">
    <property type="entry name" value="HEAT-SHOCK PROTEIN 20 FAMILY MEMBER"/>
    <property type="match status" value="1"/>
</dbReference>
<dbReference type="EMBL" id="MU006030">
    <property type="protein sequence ID" value="KAF2857709.1"/>
    <property type="molecule type" value="Genomic_DNA"/>
</dbReference>
<dbReference type="InterPro" id="IPR008978">
    <property type="entry name" value="HSP20-like_chaperone"/>
</dbReference>
<accession>A0A6A7BSK1</accession>
<gene>
    <name evidence="6" type="ORF">K470DRAFT_260531</name>
</gene>
<sequence length="189" mass="21407">MSLYQNDFVPMFRFLDDYANHVASSSGKRGSPAKGLGSFQPKFDIQETKDSYKLYGEFPGMSQKDIQIEFTDPQRISITGRSECTYEEGDQSAGYINGNGKRKQPEHQPTVEDEEAASSTEVVQRQPHQKSSKPHTKLWLSERSFGQFSRTFEFPSQVNHDNVKASLKNGILAIVVPKAEQLKKRIDIE</sequence>
<protein>
    <submittedName>
        <fullName evidence="6">Heat shock protein 30</fullName>
    </submittedName>
</protein>
<evidence type="ECO:0000256" key="2">
    <source>
        <dbReference type="PROSITE-ProRule" id="PRU00285"/>
    </source>
</evidence>
<dbReference type="Proteomes" id="UP000799421">
    <property type="component" value="Unassembled WGS sequence"/>
</dbReference>
<dbReference type="SUPFAM" id="SSF49764">
    <property type="entry name" value="HSP20-like chaperones"/>
    <property type="match status" value="1"/>
</dbReference>
<evidence type="ECO:0000256" key="3">
    <source>
        <dbReference type="RuleBase" id="RU003616"/>
    </source>
</evidence>
<dbReference type="AlphaFoldDB" id="A0A6A7BSK1"/>
<reference evidence="6" key="1">
    <citation type="journal article" date="2020" name="Stud. Mycol.">
        <title>101 Dothideomycetes genomes: a test case for predicting lifestyles and emergence of pathogens.</title>
        <authorList>
            <person name="Haridas S."/>
            <person name="Albert R."/>
            <person name="Binder M."/>
            <person name="Bloem J."/>
            <person name="Labutti K."/>
            <person name="Salamov A."/>
            <person name="Andreopoulos B."/>
            <person name="Baker S."/>
            <person name="Barry K."/>
            <person name="Bills G."/>
            <person name="Bluhm B."/>
            <person name="Cannon C."/>
            <person name="Castanera R."/>
            <person name="Culley D."/>
            <person name="Daum C."/>
            <person name="Ezra D."/>
            <person name="Gonzalez J."/>
            <person name="Henrissat B."/>
            <person name="Kuo A."/>
            <person name="Liang C."/>
            <person name="Lipzen A."/>
            <person name="Lutzoni F."/>
            <person name="Magnuson J."/>
            <person name="Mondo S."/>
            <person name="Nolan M."/>
            <person name="Ohm R."/>
            <person name="Pangilinan J."/>
            <person name="Park H.-J."/>
            <person name="Ramirez L."/>
            <person name="Alfaro M."/>
            <person name="Sun H."/>
            <person name="Tritt A."/>
            <person name="Yoshinaga Y."/>
            <person name="Zwiers L.-H."/>
            <person name="Turgeon B."/>
            <person name="Goodwin S."/>
            <person name="Spatafora J."/>
            <person name="Crous P."/>
            <person name="Grigoriev I."/>
        </authorList>
    </citation>
    <scope>NUCLEOTIDE SEQUENCE</scope>
    <source>
        <strain evidence="6">CBS 480.64</strain>
    </source>
</reference>
<evidence type="ECO:0000313" key="7">
    <source>
        <dbReference type="Proteomes" id="UP000799421"/>
    </source>
</evidence>
<evidence type="ECO:0000259" key="5">
    <source>
        <dbReference type="PROSITE" id="PS01031"/>
    </source>
</evidence>
<comment type="similarity">
    <text evidence="2 3">Belongs to the small heat shock protein (HSP20) family.</text>
</comment>
<feature type="domain" description="SHSP" evidence="5">
    <location>
        <begin position="34"/>
        <end position="189"/>
    </location>
</feature>
<dbReference type="CDD" id="cd06464">
    <property type="entry name" value="ACD_sHsps-like"/>
    <property type="match status" value="1"/>
</dbReference>
<keyword evidence="7" id="KW-1185">Reference proteome</keyword>
<feature type="compositionally biased region" description="Basic residues" evidence="4">
    <location>
        <begin position="127"/>
        <end position="136"/>
    </location>
</feature>
<dbReference type="PROSITE" id="PS01031">
    <property type="entry name" value="SHSP"/>
    <property type="match status" value="1"/>
</dbReference>
<keyword evidence="1 6" id="KW-0346">Stress response</keyword>
<evidence type="ECO:0000256" key="1">
    <source>
        <dbReference type="ARBA" id="ARBA00023016"/>
    </source>
</evidence>
<proteinExistence type="inferred from homology"/>
<evidence type="ECO:0000313" key="6">
    <source>
        <dbReference type="EMBL" id="KAF2857709.1"/>
    </source>
</evidence>
<name>A0A6A7BSK1_9PEZI</name>
<dbReference type="InterPro" id="IPR002068">
    <property type="entry name" value="A-crystallin/Hsp20_dom"/>
</dbReference>
<dbReference type="Gene3D" id="2.60.40.790">
    <property type="match status" value="1"/>
</dbReference>